<dbReference type="Gene3D" id="2.40.100.10">
    <property type="entry name" value="Cyclophilin-like"/>
    <property type="match status" value="1"/>
</dbReference>
<dbReference type="GO" id="GO:0016740">
    <property type="term" value="F:transferase activity"/>
    <property type="evidence" value="ECO:0007669"/>
    <property type="project" value="UniProtKB-KW"/>
</dbReference>
<evidence type="ECO:0000256" key="1">
    <source>
        <dbReference type="ARBA" id="ARBA00022741"/>
    </source>
</evidence>
<keyword evidence="3" id="KW-0067">ATP-binding</keyword>
<dbReference type="RefSeq" id="WP_119542681.1">
    <property type="nucleotide sequence ID" value="NZ_CP060274.1"/>
</dbReference>
<dbReference type="PANTHER" id="PTHR43309:SF5">
    <property type="entry name" value="5-OXOPROLINASE SUBUNIT C"/>
    <property type="match status" value="1"/>
</dbReference>
<organism evidence="5 6">
    <name type="scientific">Priestia flexa</name>
    <dbReference type="NCBI Taxonomy" id="86664"/>
    <lineage>
        <taxon>Bacteria</taxon>
        <taxon>Bacillati</taxon>
        <taxon>Bacillota</taxon>
        <taxon>Bacilli</taxon>
        <taxon>Bacillales</taxon>
        <taxon>Bacillaceae</taxon>
        <taxon>Priestia</taxon>
    </lineage>
</organism>
<evidence type="ECO:0000259" key="4">
    <source>
        <dbReference type="SMART" id="SM00797"/>
    </source>
</evidence>
<dbReference type="SUPFAM" id="SSF50891">
    <property type="entry name" value="Cyclophilin-like"/>
    <property type="match status" value="1"/>
</dbReference>
<dbReference type="GO" id="GO:0016787">
    <property type="term" value="F:hydrolase activity"/>
    <property type="evidence" value="ECO:0007669"/>
    <property type="project" value="UniProtKB-KW"/>
</dbReference>
<evidence type="ECO:0000256" key="3">
    <source>
        <dbReference type="ARBA" id="ARBA00022840"/>
    </source>
</evidence>
<dbReference type="PANTHER" id="PTHR43309">
    <property type="entry name" value="5-OXOPROLINASE SUBUNIT C"/>
    <property type="match status" value="1"/>
</dbReference>
<feature type="domain" description="Carboxyltransferase" evidence="4">
    <location>
        <begin position="24"/>
        <end position="323"/>
    </location>
</feature>
<dbReference type="GeneID" id="93681373"/>
<dbReference type="EMBL" id="JAEMWV010000002">
    <property type="protein sequence ID" value="MBN8250952.1"/>
    <property type="molecule type" value="Genomic_DNA"/>
</dbReference>
<keyword evidence="2" id="KW-0378">Hydrolase</keyword>
<evidence type="ECO:0000313" key="6">
    <source>
        <dbReference type="Proteomes" id="UP000664578"/>
    </source>
</evidence>
<gene>
    <name evidence="5" type="ORF">JF537_05080</name>
</gene>
<keyword evidence="1" id="KW-0547">Nucleotide-binding</keyword>
<dbReference type="Pfam" id="PF02626">
    <property type="entry name" value="CT_A_B"/>
    <property type="match status" value="1"/>
</dbReference>
<proteinExistence type="predicted"/>
<dbReference type="NCBIfam" id="TIGR00724">
    <property type="entry name" value="urea_amlyse_rel"/>
    <property type="match status" value="1"/>
</dbReference>
<dbReference type="AlphaFoldDB" id="A0A8I1SKT8"/>
<keyword evidence="5" id="KW-0808">Transferase</keyword>
<evidence type="ECO:0000256" key="2">
    <source>
        <dbReference type="ARBA" id="ARBA00022801"/>
    </source>
</evidence>
<accession>A0A8I1SKT8</accession>
<comment type="caution">
    <text evidence="5">The sequence shown here is derived from an EMBL/GenBank/DDBJ whole genome shotgun (WGS) entry which is preliminary data.</text>
</comment>
<dbReference type="InterPro" id="IPR052708">
    <property type="entry name" value="PxpC"/>
</dbReference>
<reference evidence="5" key="1">
    <citation type="submission" date="2020-12" db="EMBL/GenBank/DDBJ databases">
        <title>PHA producing bacteria isolated from mangrove.</title>
        <authorList>
            <person name="Zheng W."/>
            <person name="Yu S."/>
            <person name="Huang Y."/>
        </authorList>
    </citation>
    <scope>NUCLEOTIDE SEQUENCE</scope>
    <source>
        <strain evidence="5">GN22-4</strain>
    </source>
</reference>
<dbReference type="InterPro" id="IPR029000">
    <property type="entry name" value="Cyclophilin-like_dom_sf"/>
</dbReference>
<sequence length="335" mass="37153">MSVNIIRPGLLTTVQDLGRQGFQKEGIIVSGAMDVLALRIANLLVGNEEEKAALEITLMGPKIRFEEDTLIAITGGDLSPTIDGEPVKMWRPVFVSKGSMLAFGVPKSGCRAYLSISGSFIIDPVMGSLSTSLRPEVGGFKGRALQAGDQLFCHPKTKMGEVIRNRLLNKQTDKPFKQAFWTIHPDFLPRYEENPTISVIEGPEYAWFTKESKAGFFDTSYAVTPQSDRMGYRLQSESTMLKRTNKRELLSTAVTFGTIQVPSDGQPIILLADHQTTGGYPRIGQVASADFSTLAQVPPGKQLQFQKISLQAAQERFMKQERLLEHLKIMLRMKN</sequence>
<dbReference type="Proteomes" id="UP000664578">
    <property type="component" value="Unassembled WGS sequence"/>
</dbReference>
<dbReference type="SMART" id="SM00797">
    <property type="entry name" value="AHS2"/>
    <property type="match status" value="1"/>
</dbReference>
<name>A0A8I1SKT8_9BACI</name>
<dbReference type="InterPro" id="IPR003778">
    <property type="entry name" value="CT_A_B"/>
</dbReference>
<protein>
    <submittedName>
        <fullName evidence="5">Biotin-dependent carboxyltransferase</fullName>
    </submittedName>
</protein>
<evidence type="ECO:0000313" key="5">
    <source>
        <dbReference type="EMBL" id="MBN8250952.1"/>
    </source>
</evidence>
<dbReference type="GO" id="GO:0005524">
    <property type="term" value="F:ATP binding"/>
    <property type="evidence" value="ECO:0007669"/>
    <property type="project" value="UniProtKB-KW"/>
</dbReference>